<dbReference type="Gene3D" id="3.20.20.450">
    <property type="entry name" value="EAL domain"/>
    <property type="match status" value="1"/>
</dbReference>
<keyword evidence="1" id="KW-0472">Membrane</keyword>
<comment type="caution">
    <text evidence="5">The sequence shown here is derived from an EMBL/GenBank/DDBJ whole genome shotgun (WGS) entry which is preliminary data.</text>
</comment>
<dbReference type="PROSITE" id="PS50887">
    <property type="entry name" value="GGDEF"/>
    <property type="match status" value="1"/>
</dbReference>
<evidence type="ECO:0000313" key="5">
    <source>
        <dbReference type="EMBL" id="MFD1382118.1"/>
    </source>
</evidence>
<dbReference type="SMART" id="SM00304">
    <property type="entry name" value="HAMP"/>
    <property type="match status" value="1"/>
</dbReference>
<dbReference type="Proteomes" id="UP001597059">
    <property type="component" value="Unassembled WGS sequence"/>
</dbReference>
<dbReference type="InterPro" id="IPR001633">
    <property type="entry name" value="EAL_dom"/>
</dbReference>
<dbReference type="PANTHER" id="PTHR33121:SF79">
    <property type="entry name" value="CYCLIC DI-GMP PHOSPHODIESTERASE PDED-RELATED"/>
    <property type="match status" value="1"/>
</dbReference>
<dbReference type="SUPFAM" id="SSF158472">
    <property type="entry name" value="HAMP domain-like"/>
    <property type="match status" value="1"/>
</dbReference>
<organism evidence="5 6">
    <name type="scientific">Rhodanobacter aciditrophus</name>
    <dbReference type="NCBI Taxonomy" id="1623218"/>
    <lineage>
        <taxon>Bacteria</taxon>
        <taxon>Pseudomonadati</taxon>
        <taxon>Pseudomonadota</taxon>
        <taxon>Gammaproteobacteria</taxon>
        <taxon>Lysobacterales</taxon>
        <taxon>Rhodanobacteraceae</taxon>
        <taxon>Rhodanobacter</taxon>
    </lineage>
</organism>
<dbReference type="SUPFAM" id="SSF141868">
    <property type="entry name" value="EAL domain-like"/>
    <property type="match status" value="1"/>
</dbReference>
<keyword evidence="1" id="KW-1133">Transmembrane helix</keyword>
<dbReference type="RefSeq" id="WP_377364789.1">
    <property type="nucleotide sequence ID" value="NZ_JBHTMN010000003.1"/>
</dbReference>
<dbReference type="NCBIfam" id="TIGR00254">
    <property type="entry name" value="GGDEF"/>
    <property type="match status" value="1"/>
</dbReference>
<dbReference type="Gene3D" id="6.10.340.10">
    <property type="match status" value="1"/>
</dbReference>
<keyword evidence="6" id="KW-1185">Reference proteome</keyword>
<dbReference type="InterPro" id="IPR043128">
    <property type="entry name" value="Rev_trsase/Diguanyl_cyclase"/>
</dbReference>
<dbReference type="InterPro" id="IPR035919">
    <property type="entry name" value="EAL_sf"/>
</dbReference>
<dbReference type="Pfam" id="PF00672">
    <property type="entry name" value="HAMP"/>
    <property type="match status" value="1"/>
</dbReference>
<dbReference type="SMART" id="SM00052">
    <property type="entry name" value="EAL"/>
    <property type="match status" value="1"/>
</dbReference>
<dbReference type="CDD" id="cd06225">
    <property type="entry name" value="HAMP"/>
    <property type="match status" value="1"/>
</dbReference>
<dbReference type="InterPro" id="IPR050706">
    <property type="entry name" value="Cyclic-di-GMP_PDE-like"/>
</dbReference>
<evidence type="ECO:0000259" key="2">
    <source>
        <dbReference type="PROSITE" id="PS50883"/>
    </source>
</evidence>
<dbReference type="CDD" id="cd01949">
    <property type="entry name" value="GGDEF"/>
    <property type="match status" value="1"/>
</dbReference>
<dbReference type="PROSITE" id="PS50883">
    <property type="entry name" value="EAL"/>
    <property type="match status" value="1"/>
</dbReference>
<dbReference type="SUPFAM" id="SSF55073">
    <property type="entry name" value="Nucleotide cyclase"/>
    <property type="match status" value="1"/>
</dbReference>
<dbReference type="EMBL" id="JBHTMN010000003">
    <property type="protein sequence ID" value="MFD1382118.1"/>
    <property type="molecule type" value="Genomic_DNA"/>
</dbReference>
<feature type="domain" description="EAL" evidence="2">
    <location>
        <begin position="529"/>
        <end position="782"/>
    </location>
</feature>
<evidence type="ECO:0000259" key="3">
    <source>
        <dbReference type="PROSITE" id="PS50885"/>
    </source>
</evidence>
<dbReference type="InterPro" id="IPR000160">
    <property type="entry name" value="GGDEF_dom"/>
</dbReference>
<name>A0ABW4AWE1_9GAMM</name>
<dbReference type="Pfam" id="PF00990">
    <property type="entry name" value="GGDEF"/>
    <property type="match status" value="1"/>
</dbReference>
<dbReference type="Pfam" id="PF00563">
    <property type="entry name" value="EAL"/>
    <property type="match status" value="1"/>
</dbReference>
<reference evidence="6" key="1">
    <citation type="journal article" date="2019" name="Int. J. Syst. Evol. Microbiol.">
        <title>The Global Catalogue of Microorganisms (GCM) 10K type strain sequencing project: providing services to taxonomists for standard genome sequencing and annotation.</title>
        <authorList>
            <consortium name="The Broad Institute Genomics Platform"/>
            <consortium name="The Broad Institute Genome Sequencing Center for Infectious Disease"/>
            <person name="Wu L."/>
            <person name="Ma J."/>
        </authorList>
    </citation>
    <scope>NUCLEOTIDE SEQUENCE [LARGE SCALE GENOMIC DNA]</scope>
    <source>
        <strain evidence="6">JCM 30774</strain>
    </source>
</reference>
<dbReference type="SMART" id="SM00267">
    <property type="entry name" value="GGDEF"/>
    <property type="match status" value="1"/>
</dbReference>
<dbReference type="Pfam" id="PF14827">
    <property type="entry name" value="dCache_3"/>
    <property type="match status" value="1"/>
</dbReference>
<proteinExistence type="predicted"/>
<feature type="transmembrane region" description="Helical" evidence="1">
    <location>
        <begin position="12"/>
        <end position="35"/>
    </location>
</feature>
<dbReference type="InterPro" id="IPR029787">
    <property type="entry name" value="Nucleotide_cyclase"/>
</dbReference>
<dbReference type="Gene3D" id="3.30.70.270">
    <property type="match status" value="1"/>
</dbReference>
<dbReference type="PROSITE" id="PS50885">
    <property type="entry name" value="HAMP"/>
    <property type="match status" value="1"/>
</dbReference>
<dbReference type="InterPro" id="IPR029150">
    <property type="entry name" value="dCache_3"/>
</dbReference>
<evidence type="ECO:0000259" key="4">
    <source>
        <dbReference type="PROSITE" id="PS50887"/>
    </source>
</evidence>
<keyword evidence="1" id="KW-0812">Transmembrane</keyword>
<dbReference type="CDD" id="cd01948">
    <property type="entry name" value="EAL"/>
    <property type="match status" value="1"/>
</dbReference>
<feature type="transmembrane region" description="Helical" evidence="1">
    <location>
        <begin position="283"/>
        <end position="301"/>
    </location>
</feature>
<feature type="domain" description="GGDEF" evidence="4">
    <location>
        <begin position="390"/>
        <end position="521"/>
    </location>
</feature>
<accession>A0ABW4AWE1</accession>
<feature type="domain" description="HAMP" evidence="3">
    <location>
        <begin position="303"/>
        <end position="356"/>
    </location>
</feature>
<protein>
    <submittedName>
        <fullName evidence="5">Bifunctional diguanylate cyclase/phosphodiesterase</fullName>
    </submittedName>
</protein>
<gene>
    <name evidence="5" type="ORF">ACFQ45_01985</name>
</gene>
<sequence length="793" mass="87540">MGRLFALFRSHLSARFVLFTLILLLIVQAVGFFVVRATLDQQVREEANRALTVAERVWQQQMIQSRDRLKEGAEVLSADFGFRAAVSSQDEKTISSALLNSAERIDASIAIMVDSRWNLKASSNLGVLSSTNLGFLIQRLGQSMEAGDASNLIAMYDGEPTQFVLAPIRAPRVIGYVLLGFTIKADRIQAASELSGVDIVLLAKEANQDAIILANKDSLSSYFANSPQAKYFLENTSTELVVEDDVFVSAIKGSEVIGGYVSMVFMESLNDARASFDRLSNQYLFVTTAGILVFALVITWLSRRVTQPLQALTEATAALEKGDFSARVSGAKRADEVGTLARSFAGMRTSISEQQAEIKKLAYFDSLTSLPNRVSFRSMVETAIEDAENTFVAVVTINLDRFKQVNDVLGYAMGDEILKATAIQLTNSAGLSPDCVARVSGDEFAIILSSSDALDAVLPTLQQSLNRPLEINETQIDLSASIGVASWPKDATDVDNLINVSQVAMYAAKARKEDLVIYHESLVTAAPENLSLLSELRRAVNQDELRVFLQPKVDTKTHKVTAAEALIRWQHPEKGMVAPYLFVPFAEQTGFVRELTKWMIREVVRQWHDLQIQDTPLRISVNLSTRDLMAPGLPEFLADTLSKFDVPASGLCLEITESAIMDDPKFAEQTLAKLSEMGFRLSIDDFGTGYSSLGYLKRLPVNELKVDQSFVFGMIENPNDKVIVRSTIDLAHNLGLDVVAEGVETEDMYHALCELGCEEAQGYLISRPIPLSEFAQWRDTWQSRQQGNRPVFS</sequence>
<evidence type="ECO:0000313" key="6">
    <source>
        <dbReference type="Proteomes" id="UP001597059"/>
    </source>
</evidence>
<dbReference type="PANTHER" id="PTHR33121">
    <property type="entry name" value="CYCLIC DI-GMP PHOSPHODIESTERASE PDEF"/>
    <property type="match status" value="1"/>
</dbReference>
<evidence type="ECO:0000256" key="1">
    <source>
        <dbReference type="SAM" id="Phobius"/>
    </source>
</evidence>
<dbReference type="InterPro" id="IPR003660">
    <property type="entry name" value="HAMP_dom"/>
</dbReference>